<dbReference type="Proteomes" id="UP000614601">
    <property type="component" value="Unassembled WGS sequence"/>
</dbReference>
<protein>
    <submittedName>
        <fullName evidence="2">Uncharacterized protein</fullName>
    </submittedName>
</protein>
<proteinExistence type="predicted"/>
<keyword evidence="3" id="KW-1185">Reference proteome</keyword>
<evidence type="ECO:0000256" key="1">
    <source>
        <dbReference type="SAM" id="Phobius"/>
    </source>
</evidence>
<feature type="transmembrane region" description="Helical" evidence="1">
    <location>
        <begin position="88"/>
        <end position="104"/>
    </location>
</feature>
<feature type="transmembrane region" description="Helical" evidence="1">
    <location>
        <begin position="63"/>
        <end position="82"/>
    </location>
</feature>
<evidence type="ECO:0000313" key="3">
    <source>
        <dbReference type="Proteomes" id="UP000614601"/>
    </source>
</evidence>
<feature type="transmembrane region" description="Helical" evidence="1">
    <location>
        <begin position="27"/>
        <end position="51"/>
    </location>
</feature>
<dbReference type="EMBL" id="CAJFDH010000002">
    <property type="protein sequence ID" value="CAD5211212.1"/>
    <property type="molecule type" value="Genomic_DNA"/>
</dbReference>
<evidence type="ECO:0000313" key="2">
    <source>
        <dbReference type="EMBL" id="CAD5211212.1"/>
    </source>
</evidence>
<dbReference type="AlphaFoldDB" id="A0A811K5F7"/>
<comment type="caution">
    <text evidence="2">The sequence shown here is derived from an EMBL/GenBank/DDBJ whole genome shotgun (WGS) entry which is preliminary data.</text>
</comment>
<keyword evidence="1" id="KW-1133">Transmembrane helix</keyword>
<sequence length="121" mass="14209">MFVVVQLGWLSSAIFQASHLFYSPTIKYAMFCFWLIDFVWFILIWVLLAGILKNRPQFILSHIIYCIFLTVFNSITFIYIILSADGTAILINTITLTVLFTSLYHENICYKLMNCDNYFLH</sequence>
<dbReference type="Proteomes" id="UP000783686">
    <property type="component" value="Unassembled WGS sequence"/>
</dbReference>
<keyword evidence="1" id="KW-0812">Transmembrane</keyword>
<gene>
    <name evidence="2" type="ORF">BOKJ2_LOCUS3581</name>
</gene>
<reference evidence="2" key="1">
    <citation type="submission" date="2020-09" db="EMBL/GenBank/DDBJ databases">
        <authorList>
            <person name="Kikuchi T."/>
        </authorList>
    </citation>
    <scope>NUCLEOTIDE SEQUENCE</scope>
    <source>
        <strain evidence="2">SH1</strain>
    </source>
</reference>
<dbReference type="OrthoDB" id="10433119at2759"/>
<accession>A0A811K5F7</accession>
<organism evidence="2 3">
    <name type="scientific">Bursaphelenchus okinawaensis</name>
    <dbReference type="NCBI Taxonomy" id="465554"/>
    <lineage>
        <taxon>Eukaryota</taxon>
        <taxon>Metazoa</taxon>
        <taxon>Ecdysozoa</taxon>
        <taxon>Nematoda</taxon>
        <taxon>Chromadorea</taxon>
        <taxon>Rhabditida</taxon>
        <taxon>Tylenchina</taxon>
        <taxon>Tylenchomorpha</taxon>
        <taxon>Aphelenchoidea</taxon>
        <taxon>Aphelenchoididae</taxon>
        <taxon>Bursaphelenchus</taxon>
    </lineage>
</organism>
<keyword evidence="1" id="KW-0472">Membrane</keyword>
<name>A0A811K5F7_9BILA</name>
<dbReference type="EMBL" id="CAJFCW020000002">
    <property type="protein sequence ID" value="CAG9092916.1"/>
    <property type="molecule type" value="Genomic_DNA"/>
</dbReference>